<evidence type="ECO:0000313" key="1">
    <source>
        <dbReference type="EMBL" id="SVE06904.1"/>
    </source>
</evidence>
<protein>
    <submittedName>
        <fullName evidence="1">Uncharacterized protein</fullName>
    </submittedName>
</protein>
<feature type="non-terminal residue" evidence="1">
    <location>
        <position position="27"/>
    </location>
</feature>
<gene>
    <name evidence="1" type="ORF">METZ01_LOCUS459758</name>
</gene>
<dbReference type="EMBL" id="UINC01191988">
    <property type="protein sequence ID" value="SVE06904.1"/>
    <property type="molecule type" value="Genomic_DNA"/>
</dbReference>
<sequence length="27" mass="2740">VALVVAALLYIGSFSNQVASVDDEMAG</sequence>
<accession>A0A383AGV5</accession>
<organism evidence="1">
    <name type="scientific">marine metagenome</name>
    <dbReference type="NCBI Taxonomy" id="408172"/>
    <lineage>
        <taxon>unclassified sequences</taxon>
        <taxon>metagenomes</taxon>
        <taxon>ecological metagenomes</taxon>
    </lineage>
</organism>
<dbReference type="AlphaFoldDB" id="A0A383AGV5"/>
<reference evidence="1" key="1">
    <citation type="submission" date="2018-05" db="EMBL/GenBank/DDBJ databases">
        <authorList>
            <person name="Lanie J.A."/>
            <person name="Ng W.-L."/>
            <person name="Kazmierczak K.M."/>
            <person name="Andrzejewski T.M."/>
            <person name="Davidsen T.M."/>
            <person name="Wayne K.J."/>
            <person name="Tettelin H."/>
            <person name="Glass J.I."/>
            <person name="Rusch D."/>
            <person name="Podicherti R."/>
            <person name="Tsui H.-C.T."/>
            <person name="Winkler M.E."/>
        </authorList>
    </citation>
    <scope>NUCLEOTIDE SEQUENCE</scope>
</reference>
<feature type="non-terminal residue" evidence="1">
    <location>
        <position position="1"/>
    </location>
</feature>
<proteinExistence type="predicted"/>
<name>A0A383AGV5_9ZZZZ</name>